<dbReference type="GO" id="GO:0005829">
    <property type="term" value="C:cytosol"/>
    <property type="evidence" value="ECO:0007669"/>
    <property type="project" value="TreeGrafter"/>
</dbReference>
<accession>A0A1I1FLC1</accession>
<dbReference type="STRING" id="402385.SAMN05421848_0121"/>
<dbReference type="PANTHER" id="PTHR12304:SF4">
    <property type="entry name" value="URIDINE NUCLEOSIDASE"/>
    <property type="match status" value="1"/>
</dbReference>
<reference evidence="5" key="1">
    <citation type="submission" date="2016-10" db="EMBL/GenBank/DDBJ databases">
        <authorList>
            <person name="Varghese N."/>
            <person name="Submissions S."/>
        </authorList>
    </citation>
    <scope>NUCLEOTIDE SEQUENCE [LARGE SCALE GENOMIC DNA]</scope>
    <source>
        <strain evidence="5">DSM 23439</strain>
    </source>
</reference>
<dbReference type="Gene3D" id="3.90.245.10">
    <property type="entry name" value="Ribonucleoside hydrolase-like"/>
    <property type="match status" value="1"/>
</dbReference>
<dbReference type="GO" id="GO:0008477">
    <property type="term" value="F:purine nucleosidase activity"/>
    <property type="evidence" value="ECO:0007669"/>
    <property type="project" value="TreeGrafter"/>
</dbReference>
<evidence type="ECO:0000259" key="3">
    <source>
        <dbReference type="Pfam" id="PF01156"/>
    </source>
</evidence>
<evidence type="ECO:0000256" key="1">
    <source>
        <dbReference type="ARBA" id="ARBA00022801"/>
    </source>
</evidence>
<dbReference type="OrthoDB" id="9797882at2"/>
<dbReference type="SUPFAM" id="SSF53590">
    <property type="entry name" value="Nucleoside hydrolase"/>
    <property type="match status" value="1"/>
</dbReference>
<dbReference type="InterPro" id="IPR023186">
    <property type="entry name" value="IUNH"/>
</dbReference>
<name>A0A1I1FLC1_9GAMM</name>
<dbReference type="EMBL" id="FOLY01000001">
    <property type="protein sequence ID" value="SFB98458.1"/>
    <property type="molecule type" value="Genomic_DNA"/>
</dbReference>
<feature type="domain" description="Inosine/uridine-preferring nucleoside hydrolase" evidence="3">
    <location>
        <begin position="5"/>
        <end position="304"/>
    </location>
</feature>
<dbReference type="GO" id="GO:0006152">
    <property type="term" value="P:purine nucleoside catabolic process"/>
    <property type="evidence" value="ECO:0007669"/>
    <property type="project" value="TreeGrafter"/>
</dbReference>
<keyword evidence="5" id="KW-1185">Reference proteome</keyword>
<dbReference type="InterPro" id="IPR001910">
    <property type="entry name" value="Inosine/uridine_hydrolase_dom"/>
</dbReference>
<evidence type="ECO:0000313" key="4">
    <source>
        <dbReference type="EMBL" id="SFB98458.1"/>
    </source>
</evidence>
<sequence>MTHTIIFDTDPGVDDAQAIALIMAHPDIEVLGLTTTFGNVRVETATRNALLLTELAGQNIPVAQGADYPLVKTPYPVPAHIHGADGLGNQTLHTPAGKAHELSAAQFIVEKTRERPGEITLVAVGPLGNLAMAIALDPDVVNRVKQVVIMGGSAARGGNVTPLAEANIFSDPHAAKRVLTAGWPLVMVGLDVTLETVITPDSMARIAEGQGALGKVLSQSYDFYADFYRSAIGLDGCCPHDSCAVAWLVHPELFETVTGHLDVVTEGTAEGQTIFAPAEREFVSDRWSRTPKVQVCMKVDGKAVSSWIEQTLISSPSA</sequence>
<evidence type="ECO:0000256" key="2">
    <source>
        <dbReference type="ARBA" id="ARBA00023295"/>
    </source>
</evidence>
<dbReference type="AlphaFoldDB" id="A0A1I1FLC1"/>
<dbReference type="InterPro" id="IPR036452">
    <property type="entry name" value="Ribo_hydro-like"/>
</dbReference>
<evidence type="ECO:0000313" key="5">
    <source>
        <dbReference type="Proteomes" id="UP000199046"/>
    </source>
</evidence>
<dbReference type="RefSeq" id="WP_090129793.1">
    <property type="nucleotide sequence ID" value="NZ_FOLY01000001.1"/>
</dbReference>
<gene>
    <name evidence="4" type="ORF">SAMN05421848_0121</name>
</gene>
<dbReference type="CDD" id="cd02650">
    <property type="entry name" value="nuc_hydro_CaPnhB"/>
    <property type="match status" value="1"/>
</dbReference>
<keyword evidence="1 4" id="KW-0378">Hydrolase</keyword>
<dbReference type="Pfam" id="PF01156">
    <property type="entry name" value="IU_nuc_hydro"/>
    <property type="match status" value="1"/>
</dbReference>
<proteinExistence type="predicted"/>
<protein>
    <submittedName>
        <fullName evidence="4">Inosine-uridine nucleoside N-ribohydrolase</fullName>
    </submittedName>
</protein>
<dbReference type="Proteomes" id="UP000199046">
    <property type="component" value="Unassembled WGS sequence"/>
</dbReference>
<organism evidence="4 5">
    <name type="scientific">Kushneria avicenniae</name>
    <dbReference type="NCBI Taxonomy" id="402385"/>
    <lineage>
        <taxon>Bacteria</taxon>
        <taxon>Pseudomonadati</taxon>
        <taxon>Pseudomonadota</taxon>
        <taxon>Gammaproteobacteria</taxon>
        <taxon>Oceanospirillales</taxon>
        <taxon>Halomonadaceae</taxon>
        <taxon>Kushneria</taxon>
    </lineage>
</organism>
<keyword evidence="2" id="KW-0326">Glycosidase</keyword>
<dbReference type="PANTHER" id="PTHR12304">
    <property type="entry name" value="INOSINE-URIDINE PREFERRING NUCLEOSIDE HYDROLASE"/>
    <property type="match status" value="1"/>
</dbReference>